<dbReference type="PANTHER" id="PTHR35005:SF1">
    <property type="entry name" value="2-AMINO-5-FORMYLAMINO-6-RIBOSYLAMINOPYRIMIDIN-4(3H)-ONE 5'-MONOPHOSPHATE DEFORMYLASE"/>
    <property type="match status" value="1"/>
</dbReference>
<dbReference type="PANTHER" id="PTHR35005">
    <property type="entry name" value="3-DEHYDRO-SCYLLO-INOSOSE HYDROLASE"/>
    <property type="match status" value="1"/>
</dbReference>
<keyword evidence="8" id="KW-1185">Reference proteome</keyword>
<keyword evidence="3" id="KW-0378">Hydrolase</keyword>
<dbReference type="EMBL" id="JAAITX010000004">
    <property type="protein sequence ID" value="NVH58611.1"/>
    <property type="molecule type" value="Genomic_DNA"/>
</dbReference>
<comment type="similarity">
    <text evidence="5">Belongs to the creatininase superfamily.</text>
</comment>
<keyword evidence="2" id="KW-0479">Metal-binding</keyword>
<evidence type="ECO:0000256" key="2">
    <source>
        <dbReference type="ARBA" id="ARBA00022723"/>
    </source>
</evidence>
<dbReference type="GO" id="GO:0009231">
    <property type="term" value="P:riboflavin biosynthetic process"/>
    <property type="evidence" value="ECO:0007669"/>
    <property type="project" value="TreeGrafter"/>
</dbReference>
<protein>
    <submittedName>
        <fullName evidence="7">Creatininase family protein</fullName>
    </submittedName>
</protein>
<evidence type="ECO:0000313" key="7">
    <source>
        <dbReference type="EMBL" id="NVH58611.1"/>
    </source>
</evidence>
<dbReference type="EMBL" id="JAAIUO010000004">
    <property type="protein sequence ID" value="NSK14837.1"/>
    <property type="molecule type" value="Genomic_DNA"/>
</dbReference>
<keyword evidence="4" id="KW-0862">Zinc</keyword>
<evidence type="ECO:0000256" key="3">
    <source>
        <dbReference type="ARBA" id="ARBA00022801"/>
    </source>
</evidence>
<dbReference type="InterPro" id="IPR024087">
    <property type="entry name" value="Creatininase-like_sf"/>
</dbReference>
<name>A0A850HK04_9FIRM</name>
<reference evidence="8 9" key="1">
    <citation type="journal article" date="2020" name="Cell Host Microbe">
        <title>Functional and Genomic Variation between Human-Derived Isolates of Lachnospiraceae Reveals Inter- and Intra-Species Diversity.</title>
        <authorList>
            <person name="Sorbara M.T."/>
            <person name="Littmann E.R."/>
            <person name="Fontana E."/>
            <person name="Moody T.U."/>
            <person name="Kohout C.E."/>
            <person name="Gjonbalaj M."/>
            <person name="Eaton V."/>
            <person name="Seok R."/>
            <person name="Leiner I.M."/>
            <person name="Pamer E.G."/>
        </authorList>
    </citation>
    <scope>NUCLEOTIDE SEQUENCE [LARGE SCALE GENOMIC DNA]</scope>
    <source>
        <strain evidence="7 8">MSK.17.11</strain>
        <strain evidence="6 9">MSK.17.38</strain>
    </source>
</reference>
<sequence length="268" mass="29886">MTNFIFENTWEENQEALKTKKLAIIPVGSSEQHGPALPVGTDWMIAQYLARKVGEKTDKGLVAPVVPFGHALYHADFPGTMAVSQTTLATYVKEVCDQLVSYGFTHFLFLNGHGGNNNALYDVGQYLRLKNIPTANIQWFELAGDLNPEWGLIGHGDIIETSVMMHIAPETVKTERAHIPENQSIGNIKFLDLHRGEFDGGSVYLNLRTRDVSTTGDIIEFGHTAGVDYTRSAKDATAELGKEVSDAVVEYILRFIDEFLNFEFEFKK</sequence>
<dbReference type="SUPFAM" id="SSF102215">
    <property type="entry name" value="Creatininase"/>
    <property type="match status" value="1"/>
</dbReference>
<gene>
    <name evidence="7" type="ORF">G5A66_08125</name>
    <name evidence="6" type="ORF">G5A75_08145</name>
</gene>
<accession>A0A850HK04</accession>
<dbReference type="Gene3D" id="3.40.50.10310">
    <property type="entry name" value="Creatininase"/>
    <property type="match status" value="1"/>
</dbReference>
<comment type="caution">
    <text evidence="7">The sequence shown here is derived from an EMBL/GenBank/DDBJ whole genome shotgun (WGS) entry which is preliminary data.</text>
</comment>
<evidence type="ECO:0000313" key="8">
    <source>
        <dbReference type="Proteomes" id="UP000528555"/>
    </source>
</evidence>
<dbReference type="Proteomes" id="UP000528555">
    <property type="component" value="Unassembled WGS sequence"/>
</dbReference>
<evidence type="ECO:0000256" key="5">
    <source>
        <dbReference type="ARBA" id="ARBA00024029"/>
    </source>
</evidence>
<evidence type="ECO:0000256" key="4">
    <source>
        <dbReference type="ARBA" id="ARBA00022833"/>
    </source>
</evidence>
<organism evidence="7 8">
    <name type="scientific">Dorea phocaeensis</name>
    <dbReference type="NCBI Taxonomy" id="2040291"/>
    <lineage>
        <taxon>Bacteria</taxon>
        <taxon>Bacillati</taxon>
        <taxon>Bacillota</taxon>
        <taxon>Clostridia</taxon>
        <taxon>Lachnospirales</taxon>
        <taxon>Lachnospiraceae</taxon>
        <taxon>Dorea</taxon>
    </lineage>
</organism>
<dbReference type="GO" id="GO:0016811">
    <property type="term" value="F:hydrolase activity, acting on carbon-nitrogen (but not peptide) bonds, in linear amides"/>
    <property type="evidence" value="ECO:0007669"/>
    <property type="project" value="TreeGrafter"/>
</dbReference>
<dbReference type="GO" id="GO:0046872">
    <property type="term" value="F:metal ion binding"/>
    <property type="evidence" value="ECO:0007669"/>
    <property type="project" value="UniProtKB-KW"/>
</dbReference>
<proteinExistence type="inferred from homology"/>
<comment type="cofactor">
    <cofactor evidence="1">
        <name>Zn(2+)</name>
        <dbReference type="ChEBI" id="CHEBI:29105"/>
    </cofactor>
</comment>
<dbReference type="RefSeq" id="WP_173814763.1">
    <property type="nucleotide sequence ID" value="NZ_JAAITX010000004.1"/>
</dbReference>
<dbReference type="Proteomes" id="UP000701680">
    <property type="component" value="Unassembled WGS sequence"/>
</dbReference>
<evidence type="ECO:0000256" key="1">
    <source>
        <dbReference type="ARBA" id="ARBA00001947"/>
    </source>
</evidence>
<evidence type="ECO:0000313" key="9">
    <source>
        <dbReference type="Proteomes" id="UP000701680"/>
    </source>
</evidence>
<reference evidence="7" key="2">
    <citation type="submission" date="2020-02" db="EMBL/GenBank/DDBJ databases">
        <authorList>
            <person name="Littmann E."/>
            <person name="Sorbara M."/>
        </authorList>
    </citation>
    <scope>NUCLEOTIDE SEQUENCE</scope>
    <source>
        <strain evidence="7">MSK.17.11</strain>
        <strain evidence="6">MSK.17.38</strain>
    </source>
</reference>
<dbReference type="AlphaFoldDB" id="A0A850HK04"/>
<dbReference type="InterPro" id="IPR003785">
    <property type="entry name" value="Creatininase/forma_Hydrolase"/>
</dbReference>
<evidence type="ECO:0000313" key="6">
    <source>
        <dbReference type="EMBL" id="NSK14837.1"/>
    </source>
</evidence>
<dbReference type="Pfam" id="PF02633">
    <property type="entry name" value="Creatininase"/>
    <property type="match status" value="1"/>
</dbReference>